<feature type="region of interest" description="Disordered" evidence="1">
    <location>
        <begin position="156"/>
        <end position="181"/>
    </location>
</feature>
<reference evidence="2 3" key="1">
    <citation type="journal article" date="2024" name="Commun. Biol.">
        <title>Comparative genomic analysis of thermophilic fungi reveals convergent evolutionary adaptations and gene losses.</title>
        <authorList>
            <person name="Steindorff A.S."/>
            <person name="Aguilar-Pontes M.V."/>
            <person name="Robinson A.J."/>
            <person name="Andreopoulos B."/>
            <person name="LaButti K."/>
            <person name="Kuo A."/>
            <person name="Mondo S."/>
            <person name="Riley R."/>
            <person name="Otillar R."/>
            <person name="Haridas S."/>
            <person name="Lipzen A."/>
            <person name="Grimwood J."/>
            <person name="Schmutz J."/>
            <person name="Clum A."/>
            <person name="Reid I.D."/>
            <person name="Moisan M.C."/>
            <person name="Butler G."/>
            <person name="Nguyen T.T.M."/>
            <person name="Dewar K."/>
            <person name="Conant G."/>
            <person name="Drula E."/>
            <person name="Henrissat B."/>
            <person name="Hansel C."/>
            <person name="Singer S."/>
            <person name="Hutchinson M.I."/>
            <person name="de Vries R.P."/>
            <person name="Natvig D.O."/>
            <person name="Powell A.J."/>
            <person name="Tsang A."/>
            <person name="Grigoriev I.V."/>
        </authorList>
    </citation>
    <scope>NUCLEOTIDE SEQUENCE [LARGE SCALE GENOMIC DNA]</scope>
    <source>
        <strain evidence="2 3">CBS 494.80</strain>
    </source>
</reference>
<feature type="compositionally biased region" description="Polar residues" evidence="1">
    <location>
        <begin position="156"/>
        <end position="168"/>
    </location>
</feature>
<name>A0ABR4CZ08_9HELO</name>
<evidence type="ECO:0000313" key="3">
    <source>
        <dbReference type="Proteomes" id="UP001595075"/>
    </source>
</evidence>
<dbReference type="EMBL" id="JAZHXI010000002">
    <property type="protein sequence ID" value="KAL2074807.1"/>
    <property type="molecule type" value="Genomic_DNA"/>
</dbReference>
<feature type="region of interest" description="Disordered" evidence="1">
    <location>
        <begin position="1"/>
        <end position="20"/>
    </location>
</feature>
<keyword evidence="3" id="KW-1185">Reference proteome</keyword>
<accession>A0ABR4CZ08</accession>
<gene>
    <name evidence="2" type="ORF">VTL71DRAFT_8586</name>
</gene>
<organism evidence="2 3">
    <name type="scientific">Oculimacula yallundae</name>
    <dbReference type="NCBI Taxonomy" id="86028"/>
    <lineage>
        <taxon>Eukaryota</taxon>
        <taxon>Fungi</taxon>
        <taxon>Dikarya</taxon>
        <taxon>Ascomycota</taxon>
        <taxon>Pezizomycotina</taxon>
        <taxon>Leotiomycetes</taxon>
        <taxon>Helotiales</taxon>
        <taxon>Ploettnerulaceae</taxon>
        <taxon>Oculimacula</taxon>
    </lineage>
</organism>
<dbReference type="Proteomes" id="UP001595075">
    <property type="component" value="Unassembled WGS sequence"/>
</dbReference>
<comment type="caution">
    <text evidence="2">The sequence shown here is derived from an EMBL/GenBank/DDBJ whole genome shotgun (WGS) entry which is preliminary data.</text>
</comment>
<sequence length="244" mass="27351">MANSIDETPKSSTRAGCETKSQSAYAFRFVEVGEPSKCRDQDARSLIRSHVMHDFYERRDNRRRPSTLPEKTSAASKKEGAAQQTHRFKVGPQGLTEIKKRRRKHDATVQREKSILPPPTSFQGPKYPVHSNAANSIVQVLRPPNSVSHLSYMQSKYQTNSTSGSQEQAPEPDIPEYSSDQPADIDLHKYLQPESLPKGSGIDPFNTLPPSRSTRTQVLLYHGKHFVFLPGDPDLLFTPVILSP</sequence>
<feature type="compositionally biased region" description="Basic and acidic residues" evidence="1">
    <location>
        <begin position="50"/>
        <end position="60"/>
    </location>
</feature>
<proteinExistence type="predicted"/>
<feature type="region of interest" description="Disordered" evidence="1">
    <location>
        <begin position="50"/>
        <end position="87"/>
    </location>
</feature>
<evidence type="ECO:0000313" key="2">
    <source>
        <dbReference type="EMBL" id="KAL2074807.1"/>
    </source>
</evidence>
<protein>
    <submittedName>
        <fullName evidence="2">Uncharacterized protein</fullName>
    </submittedName>
</protein>
<evidence type="ECO:0000256" key="1">
    <source>
        <dbReference type="SAM" id="MobiDB-lite"/>
    </source>
</evidence>